<accession>A0A4Z1HQC3</accession>
<evidence type="ECO:0000313" key="2">
    <source>
        <dbReference type="EMBL" id="TGO48890.1"/>
    </source>
</evidence>
<evidence type="ECO:0000256" key="1">
    <source>
        <dbReference type="SAM" id="MobiDB-lite"/>
    </source>
</evidence>
<organism evidence="2 3">
    <name type="scientific">Botrytis elliptica</name>
    <dbReference type="NCBI Taxonomy" id="278938"/>
    <lineage>
        <taxon>Eukaryota</taxon>
        <taxon>Fungi</taxon>
        <taxon>Dikarya</taxon>
        <taxon>Ascomycota</taxon>
        <taxon>Pezizomycotina</taxon>
        <taxon>Leotiomycetes</taxon>
        <taxon>Helotiales</taxon>
        <taxon>Sclerotiniaceae</taxon>
        <taxon>Botrytis</taxon>
    </lineage>
</organism>
<gene>
    <name evidence="2" type="ORF">BELL_1944g00010</name>
</gene>
<feature type="compositionally biased region" description="Low complexity" evidence="1">
    <location>
        <begin position="55"/>
        <end position="64"/>
    </location>
</feature>
<feature type="region of interest" description="Disordered" evidence="1">
    <location>
        <begin position="30"/>
        <end position="75"/>
    </location>
</feature>
<comment type="caution">
    <text evidence="2">The sequence shown here is derived from an EMBL/GenBank/DDBJ whole genome shotgun (WGS) entry which is preliminary data.</text>
</comment>
<keyword evidence="3" id="KW-1185">Reference proteome</keyword>
<dbReference type="EMBL" id="PQXM01001942">
    <property type="protein sequence ID" value="TGO48890.1"/>
    <property type="molecule type" value="Genomic_DNA"/>
</dbReference>
<proteinExistence type="predicted"/>
<dbReference type="AlphaFoldDB" id="A0A4Z1HQC3"/>
<reference evidence="2 3" key="1">
    <citation type="submission" date="2017-12" db="EMBL/GenBank/DDBJ databases">
        <title>Comparative genomics of Botrytis spp.</title>
        <authorList>
            <person name="Valero-Jimenez C.A."/>
            <person name="Tapia P."/>
            <person name="Veloso J."/>
            <person name="Silva-Moreno E."/>
            <person name="Staats M."/>
            <person name="Valdes J.H."/>
            <person name="Van Kan J.A.L."/>
        </authorList>
    </citation>
    <scope>NUCLEOTIDE SEQUENCE [LARGE SCALE GENOMIC DNA]</scope>
    <source>
        <strain evidence="2 3">Be9601</strain>
    </source>
</reference>
<sequence length="109" mass="11530">MPCHWQPRGERRCNGPKEPGTIFCDELTIHGGVKNTPPAPSNPAPPPATTPPAPAARTPANSPNVPLYNTSPPPTAVDTNATWTIVYACARPRIVFAIVTSVPRQIVGS</sequence>
<name>A0A4Z1HQC3_9HELO</name>
<feature type="compositionally biased region" description="Pro residues" evidence="1">
    <location>
        <begin position="37"/>
        <end position="54"/>
    </location>
</feature>
<evidence type="ECO:0000313" key="3">
    <source>
        <dbReference type="Proteomes" id="UP000297229"/>
    </source>
</evidence>
<protein>
    <submittedName>
        <fullName evidence="2">Uncharacterized protein</fullName>
    </submittedName>
</protein>
<dbReference type="Proteomes" id="UP000297229">
    <property type="component" value="Unassembled WGS sequence"/>
</dbReference>